<organism evidence="2">
    <name type="scientific">Elephant endotheliotropic herpesvirus 1A</name>
    <dbReference type="NCBI Taxonomy" id="759753"/>
    <lineage>
        <taxon>Viruses</taxon>
        <taxon>Duplodnaviria</taxon>
        <taxon>Heunggongvirae</taxon>
        <taxon>Peploviricota</taxon>
        <taxon>Herviviricetes</taxon>
        <taxon>Herpesvirales</taxon>
        <taxon>Orthoherpesviridae</taxon>
        <taxon>Betaherpesvirinae</taxon>
        <taxon>Proboscivirus</taxon>
        <taxon>Proboscivirus elephantidbeta1</taxon>
        <taxon>Elephantid herpesvirus 1</taxon>
    </lineage>
</organism>
<gene>
    <name evidence="2" type="primary">E9</name>
</gene>
<keyword evidence="1" id="KW-1133">Transmembrane helix</keyword>
<proteinExistence type="predicted"/>
<reference evidence="2" key="3">
    <citation type="journal article" date="2016" name="MSphere">
        <title>Complete Genome Sequence of Elephant Endotheliotropic Herpesvirus 4, the First Example of a GC-Rich Branch Proboscivirus.</title>
        <authorList>
            <person name="Ling P.D."/>
            <person name="Long S.Y."/>
            <person name="Fuery A."/>
            <person name="Peng R.S."/>
            <person name="Heaggans S.Y."/>
            <person name="Qin X."/>
            <person name="Worley K.C."/>
            <person name="Dugan S."/>
            <person name="Hayward G.S."/>
        </authorList>
    </citation>
    <scope>NUCLEOTIDE SEQUENCE</scope>
    <source>
        <strain evidence="2">IP91 Thirunelli1</strain>
    </source>
</reference>
<reference evidence="2" key="2">
    <citation type="journal article" date="2013" name="J. Wildl. Dis.">
        <title>Fatal herpesvirus hemorrhagic disease in wild and orphan asian elephants in southern India.</title>
        <authorList>
            <person name="Zachariah A."/>
            <person name="Zong J.-C."/>
            <person name="Long S.Y."/>
            <person name="Latimer E.M."/>
            <person name="Heaggans S.Y."/>
            <person name="Richman L.K."/>
            <person name="Hayward G.S."/>
        </authorList>
    </citation>
    <scope>NUCLEOTIDE SEQUENCE</scope>
    <source>
        <strain evidence="3">IP43 Chellama Vandalur</strain>
        <strain evidence="2">IP91 Thirunelli1</strain>
    </source>
</reference>
<evidence type="ECO:0000313" key="3">
    <source>
        <dbReference type="EMBL" id="QOE74649.1"/>
    </source>
</evidence>
<reference evidence="2" key="5">
    <citation type="submission" date="2019-08" db="EMBL/GenBank/DDBJ databases">
        <title>Annotated Complete DNA Sequences of Six EEHV1A Genomes from Lethal HD cases in Young Asian Elephants from India.</title>
        <authorList>
            <person name="Krishnankutty S.P."/>
            <person name="Zachariah A."/>
            <person name="Maheswari U."/>
            <person name="Heaggans S.Y."/>
            <person name="Muraleedharan M."/>
            <person name="Velayutham D."/>
            <person name="Santhosh S."/>
            <person name="Hayward G.S."/>
        </authorList>
    </citation>
    <scope>NUCLEOTIDE SEQUENCE</scope>
    <source>
        <strain evidence="2">IP91 Thirunelli1</strain>
    </source>
</reference>
<accession>A0A866VSW3</accession>
<name>A0A866VSW3_ELHV1</name>
<keyword evidence="1" id="KW-0472">Membrane</keyword>
<feature type="transmembrane region" description="Helical" evidence="1">
    <location>
        <begin position="283"/>
        <end position="305"/>
    </location>
</feature>
<reference evidence="3" key="4">
    <citation type="journal article" date="2016" name="MSphere">
        <title>Comparison of the Gene Coding Contents and Other Unusual Features of the GC-Rich and AT-Rich Branch Probosciviruses.</title>
        <authorList>
            <person name="Ling P.D."/>
            <person name="Long S.Y."/>
            <person name="Zong J.C."/>
            <person name="Heaggans S.Y."/>
            <person name="Qin X."/>
            <person name="Hayward G.S."/>
        </authorList>
    </citation>
    <scope>NUCLEOTIDE SEQUENCE</scope>
    <source>
        <strain evidence="3">IP43 Chellama Vandalur</strain>
    </source>
</reference>
<feature type="transmembrane region" description="Helical" evidence="1">
    <location>
        <begin position="141"/>
        <end position="166"/>
    </location>
</feature>
<dbReference type="EMBL" id="MN366290">
    <property type="protein sequence ID" value="QOE74531.1"/>
    <property type="molecule type" value="Genomic_DNA"/>
</dbReference>
<evidence type="ECO:0000313" key="2">
    <source>
        <dbReference type="EMBL" id="QOE74531.1"/>
    </source>
</evidence>
<reference evidence="2" key="1">
    <citation type="journal article" date="2013" name="Genome Announc.">
        <title>Complete Genome Sequence of Elephant Endotheliotropic Herpesvirus 1A.</title>
        <authorList>
            <person name="Ling P.D."/>
            <person name="Reid J.G."/>
            <person name="Qin X."/>
            <person name="Muzny D.M."/>
            <person name="Gibbs R."/>
            <person name="Petrosino J."/>
            <person name="Peng R."/>
            <person name="Zong J.C."/>
            <person name="Heaggans S.Y."/>
            <person name="Hayward G.S."/>
        </authorList>
    </citation>
    <scope>NUCLEOTIDE SEQUENCE</scope>
    <source>
        <strain evidence="3">IP43 Chellama Vandalur</strain>
        <strain evidence="2">IP91 Thirunelli1</strain>
    </source>
</reference>
<protein>
    <submittedName>
        <fullName evidence="2">Protein E9</fullName>
    </submittedName>
</protein>
<evidence type="ECO:0000256" key="1">
    <source>
        <dbReference type="SAM" id="Phobius"/>
    </source>
</evidence>
<feature type="transmembrane region" description="Helical" evidence="1">
    <location>
        <begin position="100"/>
        <end position="118"/>
    </location>
</feature>
<feature type="transmembrane region" description="Helical" evidence="1">
    <location>
        <begin position="68"/>
        <end position="88"/>
    </location>
</feature>
<keyword evidence="1" id="KW-0812">Transmembrane</keyword>
<reference evidence="2" key="7">
    <citation type="journal article" name="PLoS ONE">
        <title>Extended genotypic evaluation and comparison of twenty-two cases of lethal EEHV1 hemorrhagic disease in wild and captive Asian elephants in India.</title>
        <authorList>
            <person name="Zachariah A."/>
            <person name="Sajesh P.K."/>
            <person name="Santhosh S."/>
            <person name="Bathrachalam C."/>
            <person name="Megha M."/>
            <person name="Pandiyan J."/>
            <person name="Jishnu M."/>
            <person name="Kobragade R.S."/>
            <person name="Long S.Y."/>
            <person name="Zong J.-C."/>
            <person name="Latimer E.M."/>
            <person name="Heaggans S.Y."/>
            <person name="Hayward G.S."/>
        </authorList>
    </citation>
    <scope>NUCLEOTIDE SEQUENCE</scope>
    <source>
        <strain evidence="3">IP43 Chellama Vandalur</strain>
        <strain evidence="2">IP91 Thirunelli1</strain>
    </source>
</reference>
<sequence length="306" mass="36104">MHVESEADIERIYQTNFLENCSYLKQSHHFKHDMYTLDANLPCVFKSAEKIRQFYKVYYRYDFTHTDAYITSVFIAIAIIALLLGIFYREVKTVYKSVSILDPCLCITITTWALYHLWTRDFMIGLYHIKRSVRECVEFNYFINVYSVMLCVISASCLCVYVRAVLNIRSSKSPEQIGFQLNFVRTVSRRLVPYVAFLLLRLDYSFFELGKTIDSSVIRELVLFLVYVVVFFLSSEILDTYLTCLTAFSWRDFVIISCCMWFYNKHCYDMIPDDNYAISMNLYLGVDLNGFSVLLYLLTKLLLLYK</sequence>
<dbReference type="EMBL" id="MN366291">
    <property type="protein sequence ID" value="QOE74649.1"/>
    <property type="molecule type" value="Genomic_DNA"/>
</dbReference>
<feature type="transmembrane region" description="Helical" evidence="1">
    <location>
        <begin position="216"/>
        <end position="234"/>
    </location>
</feature>
<reference evidence="3" key="6">
    <citation type="submission" date="2019-08" db="EMBL/GenBank/DDBJ databases">
        <title>Annotated Complete DNA Sequences of Six EEHV1A Genomes from Lethal HD Cases in Young Asian Elephants from India.</title>
        <authorList>
            <person name="Krishnankutty S.P."/>
            <person name="Zachariah A."/>
            <person name="Maheswari U."/>
            <person name="Heaggans S.Y."/>
            <person name="Muraleedharan M."/>
            <person name="Velayutham D."/>
            <person name="Santhosh S."/>
            <person name="Hayward G.S."/>
        </authorList>
    </citation>
    <scope>NUCLEOTIDE SEQUENCE</scope>
    <source>
        <strain evidence="3">IP43 Chellama Vandalur</strain>
    </source>
</reference>